<keyword evidence="1" id="KW-0004">4Fe-4S</keyword>
<dbReference type="PANTHER" id="PTHR32439">
    <property type="entry name" value="FERREDOXIN--NITRITE REDUCTASE, CHLOROPLASTIC"/>
    <property type="match status" value="1"/>
</dbReference>
<dbReference type="PANTHER" id="PTHR32439:SF9">
    <property type="entry name" value="BLR3264 PROTEIN"/>
    <property type="match status" value="1"/>
</dbReference>
<dbReference type="EMBL" id="JBHSFN010000004">
    <property type="protein sequence ID" value="MFC4586067.1"/>
    <property type="molecule type" value="Genomic_DNA"/>
</dbReference>
<feature type="domain" description="Nitrite/Sulfite reductase ferredoxin-like" evidence="8">
    <location>
        <begin position="296"/>
        <end position="352"/>
    </location>
</feature>
<dbReference type="RefSeq" id="WP_262841683.1">
    <property type="nucleotide sequence ID" value="NZ_JANZYP010000006.1"/>
</dbReference>
<keyword evidence="6" id="KW-0411">Iron-sulfur</keyword>
<name>A0ABV9E949_9ACTN</name>
<dbReference type="InterPro" id="IPR045854">
    <property type="entry name" value="NO2/SO3_Rdtase_4Fe4S_sf"/>
</dbReference>
<evidence type="ECO:0000256" key="7">
    <source>
        <dbReference type="SAM" id="MobiDB-lite"/>
    </source>
</evidence>
<evidence type="ECO:0000256" key="6">
    <source>
        <dbReference type="ARBA" id="ARBA00023014"/>
    </source>
</evidence>
<feature type="compositionally biased region" description="Low complexity" evidence="7">
    <location>
        <begin position="448"/>
        <end position="463"/>
    </location>
</feature>
<evidence type="ECO:0000256" key="2">
    <source>
        <dbReference type="ARBA" id="ARBA00022617"/>
    </source>
</evidence>
<evidence type="ECO:0000259" key="8">
    <source>
        <dbReference type="Pfam" id="PF03460"/>
    </source>
</evidence>
<dbReference type="InterPro" id="IPR036136">
    <property type="entry name" value="Nit/Sulf_reduc_fer-like_dom_sf"/>
</dbReference>
<feature type="domain" description="Nitrite/Sulfite reductase ferredoxin-like" evidence="8">
    <location>
        <begin position="1"/>
        <end position="47"/>
    </location>
</feature>
<dbReference type="SUPFAM" id="SSF55124">
    <property type="entry name" value="Nitrite/Sulfite reductase N-terminal domain-like"/>
    <property type="match status" value="2"/>
</dbReference>
<comment type="caution">
    <text evidence="9">The sequence shown here is derived from an EMBL/GenBank/DDBJ whole genome shotgun (WGS) entry which is preliminary data.</text>
</comment>
<sequence length="500" mass="49736">MARVRVPGGLLTAARLRELGAAAASLGSGVIELTSRANVQVRGLDGGGATAFASRMAGAGLLPSASHERVRNILASPMAGLDGHGLIEVASLVHDLDEALCDVPELADLPGRFLFAIDDGRGDMPPYTPDITLLPLPPPPPSTTGRARNAAAPPPSPTTAGCTRDVTPPTPSTTDCARDMTPLHPPTDRATDVTPPGPSIAGGDGEVALLLGGEDVGLRVALSRGVAAMIAAASAFLAERAERNPAAWRLSELDDGPARVAARLITASPSLGAKLTEARPSPAATPPPLSPGLVQHVLVVMAPLGRLTAAQADVLAAAAEAGAGEIRLTPGRGAVVPGLSRADGERWSSELAGAGLVIDPASPWTGVTACAGRPGCAKSLADVQADAARSIALDGAPTGPGALPVHWAGCERKCGRPSGPAVLVVATPGGYRVDATGLSSHHTDIRGTTAAATTARTTTTTRTVPPTRSPDPAKAGVHDGGSVTGAGSATGTGSVTGAGP</sequence>
<protein>
    <submittedName>
        <fullName evidence="9">Precorrin-3B synthase</fullName>
    </submittedName>
</protein>
<reference evidence="10" key="1">
    <citation type="journal article" date="2019" name="Int. J. Syst. Evol. Microbiol.">
        <title>The Global Catalogue of Microorganisms (GCM) 10K type strain sequencing project: providing services to taxonomists for standard genome sequencing and annotation.</title>
        <authorList>
            <consortium name="The Broad Institute Genomics Platform"/>
            <consortium name="The Broad Institute Genome Sequencing Center for Infectious Disease"/>
            <person name="Wu L."/>
            <person name="Ma J."/>
        </authorList>
    </citation>
    <scope>NUCLEOTIDE SEQUENCE [LARGE SCALE GENOMIC DNA]</scope>
    <source>
        <strain evidence="10">CCUG 49560</strain>
    </source>
</reference>
<dbReference type="Pfam" id="PF03460">
    <property type="entry name" value="NIR_SIR_ferr"/>
    <property type="match status" value="2"/>
</dbReference>
<dbReference type="InterPro" id="IPR005117">
    <property type="entry name" value="NiRdtase/SiRdtase_haem-b_fer"/>
</dbReference>
<evidence type="ECO:0000256" key="5">
    <source>
        <dbReference type="ARBA" id="ARBA00023004"/>
    </source>
</evidence>
<evidence type="ECO:0000313" key="9">
    <source>
        <dbReference type="EMBL" id="MFC4586067.1"/>
    </source>
</evidence>
<dbReference type="Proteomes" id="UP001595891">
    <property type="component" value="Unassembled WGS sequence"/>
</dbReference>
<keyword evidence="2" id="KW-0349">Heme</keyword>
<accession>A0ABV9E949</accession>
<keyword evidence="5" id="KW-0408">Iron</keyword>
<keyword evidence="10" id="KW-1185">Reference proteome</keyword>
<evidence type="ECO:0000313" key="10">
    <source>
        <dbReference type="Proteomes" id="UP001595891"/>
    </source>
</evidence>
<dbReference type="Gene3D" id="3.30.413.10">
    <property type="entry name" value="Sulfite Reductase Hemoprotein, domain 1"/>
    <property type="match status" value="1"/>
</dbReference>
<organism evidence="9 10">
    <name type="scientific">Sphaerisporangium corydalis</name>
    <dbReference type="NCBI Taxonomy" id="1441875"/>
    <lineage>
        <taxon>Bacteria</taxon>
        <taxon>Bacillati</taxon>
        <taxon>Actinomycetota</taxon>
        <taxon>Actinomycetes</taxon>
        <taxon>Streptosporangiales</taxon>
        <taxon>Streptosporangiaceae</taxon>
        <taxon>Sphaerisporangium</taxon>
    </lineage>
</organism>
<feature type="region of interest" description="Disordered" evidence="7">
    <location>
        <begin position="437"/>
        <end position="500"/>
    </location>
</feature>
<feature type="compositionally biased region" description="Gly residues" evidence="7">
    <location>
        <begin position="478"/>
        <end position="500"/>
    </location>
</feature>
<evidence type="ECO:0000256" key="1">
    <source>
        <dbReference type="ARBA" id="ARBA00022485"/>
    </source>
</evidence>
<evidence type="ECO:0000256" key="4">
    <source>
        <dbReference type="ARBA" id="ARBA00023002"/>
    </source>
</evidence>
<dbReference type="Gene3D" id="3.90.480.10">
    <property type="entry name" value="Sulfite Reductase Hemoprotein,Domain 2"/>
    <property type="match status" value="1"/>
</dbReference>
<proteinExistence type="predicted"/>
<keyword evidence="3" id="KW-0479">Metal-binding</keyword>
<dbReference type="Gene3D" id="3.90.480.20">
    <property type="match status" value="1"/>
</dbReference>
<gene>
    <name evidence="9" type="ORF">ACFO8L_08285</name>
</gene>
<keyword evidence="4" id="KW-0560">Oxidoreductase</keyword>
<feature type="region of interest" description="Disordered" evidence="7">
    <location>
        <begin position="137"/>
        <end position="195"/>
    </location>
</feature>
<dbReference type="SUPFAM" id="SSF56014">
    <property type="entry name" value="Nitrite and sulphite reductase 4Fe-4S domain-like"/>
    <property type="match status" value="2"/>
</dbReference>
<dbReference type="InterPro" id="IPR051329">
    <property type="entry name" value="NIR_SIR_4Fe-4S"/>
</dbReference>
<evidence type="ECO:0000256" key="3">
    <source>
        <dbReference type="ARBA" id="ARBA00022723"/>
    </source>
</evidence>